<dbReference type="InterPro" id="IPR008030">
    <property type="entry name" value="NmrA-like"/>
</dbReference>
<keyword evidence="2" id="KW-0560">Oxidoreductase</keyword>
<dbReference type="SUPFAM" id="SSF51735">
    <property type="entry name" value="NAD(P)-binding Rossmann-fold domains"/>
    <property type="match status" value="1"/>
</dbReference>
<protein>
    <submittedName>
        <fullName evidence="4">Isoflavone reductase</fullName>
    </submittedName>
</protein>
<dbReference type="STRING" id="694573.A0A194VFI8"/>
<reference evidence="5" key="1">
    <citation type="submission" date="2014-12" db="EMBL/GenBank/DDBJ databases">
        <title>Genome Sequence of Valsa Canker Pathogens Uncovers a Specific Adaption of Colonization on Woody Bark.</title>
        <authorList>
            <person name="Yin Z."/>
            <person name="Liu H."/>
            <person name="Gao X."/>
            <person name="Li Z."/>
            <person name="Song N."/>
            <person name="Ke X."/>
            <person name="Dai Q."/>
            <person name="Wu Y."/>
            <person name="Sun Y."/>
            <person name="Xu J.-R."/>
            <person name="Kang Z.K."/>
            <person name="Wang L."/>
            <person name="Huang L."/>
        </authorList>
    </citation>
    <scope>NUCLEOTIDE SEQUENCE [LARGE SCALE GENOMIC DNA]</scope>
    <source>
        <strain evidence="5">SXYL134</strain>
    </source>
</reference>
<evidence type="ECO:0000313" key="4">
    <source>
        <dbReference type="EMBL" id="KUI62772.1"/>
    </source>
</evidence>
<dbReference type="Gene3D" id="3.40.50.720">
    <property type="entry name" value="NAD(P)-binding Rossmann-like Domain"/>
    <property type="match status" value="1"/>
</dbReference>
<dbReference type="EMBL" id="KN714832">
    <property type="protein sequence ID" value="KUI62772.1"/>
    <property type="molecule type" value="Genomic_DNA"/>
</dbReference>
<dbReference type="GO" id="GO:0016491">
    <property type="term" value="F:oxidoreductase activity"/>
    <property type="evidence" value="ECO:0007669"/>
    <property type="project" value="UniProtKB-KW"/>
</dbReference>
<dbReference type="InterPro" id="IPR036291">
    <property type="entry name" value="NAD(P)-bd_dom_sf"/>
</dbReference>
<proteinExistence type="predicted"/>
<dbReference type="AlphaFoldDB" id="A0A194VFI8"/>
<dbReference type="InterPro" id="IPR051609">
    <property type="entry name" value="NmrA/Isoflavone_reductase-like"/>
</dbReference>
<evidence type="ECO:0000256" key="1">
    <source>
        <dbReference type="ARBA" id="ARBA00022857"/>
    </source>
</evidence>
<dbReference type="PANTHER" id="PTHR47706:SF9">
    <property type="entry name" value="NMRA-LIKE DOMAIN-CONTAINING PROTEIN-RELATED"/>
    <property type="match status" value="1"/>
</dbReference>
<dbReference type="CDD" id="cd05259">
    <property type="entry name" value="PCBER_SDR_a"/>
    <property type="match status" value="1"/>
</dbReference>
<evidence type="ECO:0000256" key="2">
    <source>
        <dbReference type="ARBA" id="ARBA00023002"/>
    </source>
</evidence>
<dbReference type="InterPro" id="IPR045312">
    <property type="entry name" value="PCBER-like"/>
</dbReference>
<evidence type="ECO:0000259" key="3">
    <source>
        <dbReference type="Pfam" id="PF05368"/>
    </source>
</evidence>
<keyword evidence="1" id="KW-0521">NADP</keyword>
<organism evidence="4 5">
    <name type="scientific">Cytospora mali</name>
    <name type="common">Apple Valsa canker fungus</name>
    <name type="synonym">Valsa mali</name>
    <dbReference type="NCBI Taxonomy" id="578113"/>
    <lineage>
        <taxon>Eukaryota</taxon>
        <taxon>Fungi</taxon>
        <taxon>Dikarya</taxon>
        <taxon>Ascomycota</taxon>
        <taxon>Pezizomycotina</taxon>
        <taxon>Sordariomycetes</taxon>
        <taxon>Sordariomycetidae</taxon>
        <taxon>Diaporthales</taxon>
        <taxon>Cytosporaceae</taxon>
        <taxon>Cytospora</taxon>
    </lineage>
</organism>
<feature type="domain" description="NmrA-like" evidence="3">
    <location>
        <begin position="6"/>
        <end position="245"/>
    </location>
</feature>
<gene>
    <name evidence="4" type="ORF">VP1G_09898</name>
</gene>
<sequence>MSIVNVTLVGATGNLGTPMLDALVGEGSFKVTVLQRASSKSKPAHLDKVSVVTIPDDTPLAELTEKLRGQDAVVVCSRPKNVEEQVKYGEAAAAAGVKRLIPADFGSCDSGGDRERELVKLFDRKVQIRESLQRLAAENEGFSWTSLVNGHFFDWGLRADFLHFNLKTRKADIIDDGNQKSSQATLAQIAKATVRILQRPEVTRNRMLFIQSFCVSQNEVLRSLEKAMGVKWETVRYDSEEFIKEKKVLADKGDMDAIEDLVFVLGAIRGNWEEKPDFAMDLLGLENEDLDEVVQKVVDEVASS</sequence>
<dbReference type="Proteomes" id="UP000078576">
    <property type="component" value="Unassembled WGS sequence"/>
</dbReference>
<evidence type="ECO:0000313" key="5">
    <source>
        <dbReference type="Proteomes" id="UP000078576"/>
    </source>
</evidence>
<keyword evidence="5" id="KW-1185">Reference proteome</keyword>
<dbReference type="OrthoDB" id="9984533at2759"/>
<dbReference type="Pfam" id="PF05368">
    <property type="entry name" value="NmrA"/>
    <property type="match status" value="1"/>
</dbReference>
<accession>A0A194VFI8</accession>
<dbReference type="PANTHER" id="PTHR47706">
    <property type="entry name" value="NMRA-LIKE FAMILY PROTEIN"/>
    <property type="match status" value="1"/>
</dbReference>
<dbReference type="Gene3D" id="3.90.25.10">
    <property type="entry name" value="UDP-galactose 4-epimerase, domain 1"/>
    <property type="match status" value="1"/>
</dbReference>
<name>A0A194VFI8_CYTMA</name>